<evidence type="ECO:0000256" key="3">
    <source>
        <dbReference type="ARBA" id="ARBA00023027"/>
    </source>
</evidence>
<dbReference type="SUPFAM" id="SSF52283">
    <property type="entry name" value="Formate/glycerate dehydrogenase catalytic domain-like"/>
    <property type="match status" value="1"/>
</dbReference>
<evidence type="ECO:0000259" key="6">
    <source>
        <dbReference type="Pfam" id="PF02826"/>
    </source>
</evidence>
<dbReference type="Proteomes" id="UP000643405">
    <property type="component" value="Unassembled WGS sequence"/>
</dbReference>
<sequence>MTASESVPLVLIPDTYAETLEVERRVLGDSVRFEVYNAESAEEIPERCWRQADTVLLWHRIRMTDDVIAKLNRCKLIVRVGVGYDNVDLAACSARGIVVSNVPNYGTTEIADHALALLLSLVRGLPSYDERLRHDMAGSYFAEGVSVVRRLKGSVFGAVGLGRIGTAVARRAAAFDMKVLFYDPFLPEGHELGVGFDRTHDLDQLLERADIVSLHTPLNDQTRAMVNAGWLAGMKPGALLINVARGKLVDLDAIEVALRSGQLGAVGLDVLPQEPPDPRHPLLEAWLEREAWLQGRLALTPHAAFFSDAAYLDMRTFAAEIVRDFLFSGKVRNNVNPDWRRPSSSGPDIPALT</sequence>
<dbReference type="GO" id="GO:0003714">
    <property type="term" value="F:transcription corepressor activity"/>
    <property type="evidence" value="ECO:0007669"/>
    <property type="project" value="InterPro"/>
</dbReference>
<feature type="domain" description="D-isomer specific 2-hydroxyacid dehydrogenase catalytic" evidence="5">
    <location>
        <begin position="22"/>
        <end position="336"/>
    </location>
</feature>
<comment type="caution">
    <text evidence="7">The sequence shown here is derived from an EMBL/GenBank/DDBJ whole genome shotgun (WGS) entry which is preliminary data.</text>
</comment>
<dbReference type="PANTHER" id="PTHR43761:SF1">
    <property type="entry name" value="D-ISOMER SPECIFIC 2-HYDROXYACID DEHYDROGENASE CATALYTIC DOMAIN-CONTAINING PROTEIN-RELATED"/>
    <property type="match status" value="1"/>
</dbReference>
<keyword evidence="8" id="KW-1185">Reference proteome</keyword>
<dbReference type="InterPro" id="IPR043322">
    <property type="entry name" value="CtBP"/>
</dbReference>
<dbReference type="EMBL" id="JACVVX010000014">
    <property type="protein sequence ID" value="MBD0417461.1"/>
    <property type="molecule type" value="Genomic_DNA"/>
</dbReference>
<reference evidence="7" key="1">
    <citation type="submission" date="2020-09" db="EMBL/GenBank/DDBJ databases">
        <title>Genome seq and assembly of Tianweitania sp.</title>
        <authorList>
            <person name="Chhetri G."/>
        </authorList>
    </citation>
    <scope>NUCLEOTIDE SEQUENCE</scope>
    <source>
        <strain evidence="7">Rool2</strain>
    </source>
</reference>
<dbReference type="InterPro" id="IPR006139">
    <property type="entry name" value="D-isomer_2_OHA_DH_cat_dom"/>
</dbReference>
<dbReference type="PANTHER" id="PTHR43761">
    <property type="entry name" value="D-ISOMER SPECIFIC 2-HYDROXYACID DEHYDROGENASE FAMILY PROTEIN (AFU_ORTHOLOGUE AFUA_1G13630)"/>
    <property type="match status" value="1"/>
</dbReference>
<dbReference type="InterPro" id="IPR006140">
    <property type="entry name" value="D-isomer_DH_NAD-bd"/>
</dbReference>
<evidence type="ECO:0000259" key="5">
    <source>
        <dbReference type="Pfam" id="PF00389"/>
    </source>
</evidence>
<dbReference type="Pfam" id="PF00389">
    <property type="entry name" value="2-Hacid_dh"/>
    <property type="match status" value="1"/>
</dbReference>
<feature type="domain" description="D-isomer specific 2-hydroxyacid dehydrogenase NAD-binding" evidence="6">
    <location>
        <begin position="115"/>
        <end position="304"/>
    </location>
</feature>
<dbReference type="AlphaFoldDB" id="A0A8J6U1X8"/>
<evidence type="ECO:0000256" key="2">
    <source>
        <dbReference type="ARBA" id="ARBA00023002"/>
    </source>
</evidence>
<dbReference type="PROSITE" id="PS00670">
    <property type="entry name" value="D_2_HYDROXYACID_DH_2"/>
    <property type="match status" value="1"/>
</dbReference>
<protein>
    <submittedName>
        <fullName evidence="7">C-terminal binding protein</fullName>
    </submittedName>
</protein>
<dbReference type="SUPFAM" id="SSF51735">
    <property type="entry name" value="NAD(P)-binding Rossmann-fold domains"/>
    <property type="match status" value="1"/>
</dbReference>
<evidence type="ECO:0000313" key="8">
    <source>
        <dbReference type="Proteomes" id="UP000643405"/>
    </source>
</evidence>
<name>A0A8J6U1X8_9HYPH</name>
<dbReference type="GO" id="GO:0051287">
    <property type="term" value="F:NAD binding"/>
    <property type="evidence" value="ECO:0007669"/>
    <property type="project" value="InterPro"/>
</dbReference>
<proteinExistence type="inferred from homology"/>
<dbReference type="Pfam" id="PF02826">
    <property type="entry name" value="2-Hacid_dh_C"/>
    <property type="match status" value="1"/>
</dbReference>
<dbReference type="InterPro" id="IPR029753">
    <property type="entry name" value="D-isomer_DH_CS"/>
</dbReference>
<keyword evidence="3" id="KW-0520">NAD</keyword>
<organism evidence="7 8">
    <name type="scientific">Oryzicola mucosus</name>
    <dbReference type="NCBI Taxonomy" id="2767425"/>
    <lineage>
        <taxon>Bacteria</taxon>
        <taxon>Pseudomonadati</taxon>
        <taxon>Pseudomonadota</taxon>
        <taxon>Alphaproteobacteria</taxon>
        <taxon>Hyphomicrobiales</taxon>
        <taxon>Phyllobacteriaceae</taxon>
        <taxon>Oryzicola</taxon>
    </lineage>
</organism>
<dbReference type="Gene3D" id="3.40.50.720">
    <property type="entry name" value="NAD(P)-binding Rossmann-like Domain"/>
    <property type="match status" value="2"/>
</dbReference>
<evidence type="ECO:0000313" key="7">
    <source>
        <dbReference type="EMBL" id="MBD0417461.1"/>
    </source>
</evidence>
<evidence type="ECO:0000256" key="1">
    <source>
        <dbReference type="ARBA" id="ARBA00005854"/>
    </source>
</evidence>
<gene>
    <name evidence="7" type="ORF">ICI42_22755</name>
</gene>
<evidence type="ECO:0000256" key="4">
    <source>
        <dbReference type="RuleBase" id="RU003719"/>
    </source>
</evidence>
<dbReference type="PROSITE" id="PS00671">
    <property type="entry name" value="D_2_HYDROXYACID_DH_3"/>
    <property type="match status" value="1"/>
</dbReference>
<dbReference type="RefSeq" id="WP_188166901.1">
    <property type="nucleotide sequence ID" value="NZ_JACVVX010000014.1"/>
</dbReference>
<dbReference type="GO" id="GO:0016616">
    <property type="term" value="F:oxidoreductase activity, acting on the CH-OH group of donors, NAD or NADP as acceptor"/>
    <property type="evidence" value="ECO:0007669"/>
    <property type="project" value="InterPro"/>
</dbReference>
<dbReference type="InterPro" id="IPR050418">
    <property type="entry name" value="D-iso_2-hydroxyacid_DH_PdxB"/>
</dbReference>
<dbReference type="CDD" id="cd05299">
    <property type="entry name" value="CtBP_dh"/>
    <property type="match status" value="1"/>
</dbReference>
<accession>A0A8J6U1X8</accession>
<comment type="similarity">
    <text evidence="1 4">Belongs to the D-isomer specific 2-hydroxyacid dehydrogenase family.</text>
</comment>
<keyword evidence="2 4" id="KW-0560">Oxidoreductase</keyword>
<dbReference type="InterPro" id="IPR036291">
    <property type="entry name" value="NAD(P)-bd_dom_sf"/>
</dbReference>